<dbReference type="AlphaFoldDB" id="A0A371GKH6"/>
<name>A0A371GKH6_MUCPR</name>
<evidence type="ECO:0000313" key="3">
    <source>
        <dbReference type="Proteomes" id="UP000257109"/>
    </source>
</evidence>
<dbReference type="STRING" id="157652.A0A371GKH6"/>
<reference evidence="2" key="1">
    <citation type="submission" date="2018-05" db="EMBL/GenBank/DDBJ databases">
        <title>Draft genome of Mucuna pruriens seed.</title>
        <authorList>
            <person name="Nnadi N.E."/>
            <person name="Vos R."/>
            <person name="Hasami M.H."/>
            <person name="Devisetty U.K."/>
            <person name="Aguiy J.C."/>
        </authorList>
    </citation>
    <scope>NUCLEOTIDE SEQUENCE [LARGE SCALE GENOMIC DNA]</scope>
    <source>
        <strain evidence="2">JCA_2017</strain>
    </source>
</reference>
<dbReference type="PANTHER" id="PTHR11439">
    <property type="entry name" value="GAG-POL-RELATED RETROTRANSPOSON"/>
    <property type="match status" value="1"/>
</dbReference>
<organism evidence="2 3">
    <name type="scientific">Mucuna pruriens</name>
    <name type="common">Velvet bean</name>
    <name type="synonym">Dolichos pruriens</name>
    <dbReference type="NCBI Taxonomy" id="157652"/>
    <lineage>
        <taxon>Eukaryota</taxon>
        <taxon>Viridiplantae</taxon>
        <taxon>Streptophyta</taxon>
        <taxon>Embryophyta</taxon>
        <taxon>Tracheophyta</taxon>
        <taxon>Spermatophyta</taxon>
        <taxon>Magnoliopsida</taxon>
        <taxon>eudicotyledons</taxon>
        <taxon>Gunneridae</taxon>
        <taxon>Pentapetalae</taxon>
        <taxon>rosids</taxon>
        <taxon>fabids</taxon>
        <taxon>Fabales</taxon>
        <taxon>Fabaceae</taxon>
        <taxon>Papilionoideae</taxon>
        <taxon>50 kb inversion clade</taxon>
        <taxon>NPAAA clade</taxon>
        <taxon>indigoferoid/millettioid clade</taxon>
        <taxon>Phaseoleae</taxon>
        <taxon>Mucuna</taxon>
    </lineage>
</organism>
<protein>
    <submittedName>
        <fullName evidence="2">Copia protein</fullName>
    </submittedName>
</protein>
<dbReference type="PANTHER" id="PTHR11439:SF442">
    <property type="entry name" value="CYSTEINE-RICH RLK (RECEPTOR-LIKE PROTEIN KINASE) 8"/>
    <property type="match status" value="1"/>
</dbReference>
<evidence type="ECO:0000259" key="1">
    <source>
        <dbReference type="Pfam" id="PF07727"/>
    </source>
</evidence>
<sequence>MELLHCSIQEEEFEMSMIGELKFFRGLQIKQVEDEIYIHQTKYIKKFLKKFNLEECKTMSTPIHPIPILSLDETDKKVDQTSYRVYVCVRFQSNPRKSRLTIIKHIFKYLKGTTNLGLCYKKSDNYKLKGHSDANFAEME</sequence>
<dbReference type="InterPro" id="IPR013103">
    <property type="entry name" value="RVT_2"/>
</dbReference>
<accession>A0A371GKH6</accession>
<comment type="caution">
    <text evidence="2">The sequence shown here is derived from an EMBL/GenBank/DDBJ whole genome shotgun (WGS) entry which is preliminary data.</text>
</comment>
<gene>
    <name evidence="2" type="primary">GIP</name>
    <name evidence="2" type="ORF">CR513_27014</name>
</gene>
<feature type="non-terminal residue" evidence="2">
    <location>
        <position position="1"/>
    </location>
</feature>
<dbReference type="EMBL" id="QJKJ01005210">
    <property type="protein sequence ID" value="RDX91057.1"/>
    <property type="molecule type" value="Genomic_DNA"/>
</dbReference>
<dbReference type="Pfam" id="PF07727">
    <property type="entry name" value="RVT_2"/>
    <property type="match status" value="1"/>
</dbReference>
<dbReference type="OrthoDB" id="1408760at2759"/>
<dbReference type="Proteomes" id="UP000257109">
    <property type="component" value="Unassembled WGS sequence"/>
</dbReference>
<feature type="domain" description="Reverse transcriptase Ty1/copia-type" evidence="1">
    <location>
        <begin position="11"/>
        <end position="64"/>
    </location>
</feature>
<keyword evidence="3" id="KW-1185">Reference proteome</keyword>
<proteinExistence type="predicted"/>
<evidence type="ECO:0000313" key="2">
    <source>
        <dbReference type="EMBL" id="RDX91057.1"/>
    </source>
</evidence>